<evidence type="ECO:0000313" key="3">
    <source>
        <dbReference type="Proteomes" id="UP001476798"/>
    </source>
</evidence>
<accession>A0ABV0PXK4</accession>
<reference evidence="2 3" key="1">
    <citation type="submission" date="2021-06" db="EMBL/GenBank/DDBJ databases">
        <authorList>
            <person name="Palmer J.M."/>
        </authorList>
    </citation>
    <scope>NUCLEOTIDE SEQUENCE [LARGE SCALE GENOMIC DNA]</scope>
    <source>
        <strain evidence="2 3">GA_2019</strain>
        <tissue evidence="2">Muscle</tissue>
    </source>
</reference>
<evidence type="ECO:0000256" key="1">
    <source>
        <dbReference type="SAM" id="MobiDB-lite"/>
    </source>
</evidence>
<dbReference type="Proteomes" id="UP001476798">
    <property type="component" value="Unassembled WGS sequence"/>
</dbReference>
<feature type="region of interest" description="Disordered" evidence="1">
    <location>
        <begin position="47"/>
        <end position="71"/>
    </location>
</feature>
<dbReference type="EMBL" id="JAHRIO010090620">
    <property type="protein sequence ID" value="MEQ2188052.1"/>
    <property type="molecule type" value="Genomic_DNA"/>
</dbReference>
<proteinExistence type="predicted"/>
<sequence length="105" mass="12017">MQPGSIDTTRRPGIKPALCPTQNLGHRVARVARCHCPRFTAVIHTETNTEEQTWEQQRPVEQTAESSPNDEQDCLHSVLLELDQNTLRLQGYSDEVLFTLMLVWM</sequence>
<feature type="compositionally biased region" description="Polar residues" evidence="1">
    <location>
        <begin position="59"/>
        <end position="69"/>
    </location>
</feature>
<evidence type="ECO:0000313" key="2">
    <source>
        <dbReference type="EMBL" id="MEQ2188052.1"/>
    </source>
</evidence>
<name>A0ABV0PXK4_9TELE</name>
<protein>
    <submittedName>
        <fullName evidence="2">Uncharacterized protein</fullName>
    </submittedName>
</protein>
<comment type="caution">
    <text evidence="2">The sequence shown here is derived from an EMBL/GenBank/DDBJ whole genome shotgun (WGS) entry which is preliminary data.</text>
</comment>
<keyword evidence="3" id="KW-1185">Reference proteome</keyword>
<organism evidence="2 3">
    <name type="scientific">Goodea atripinnis</name>
    <dbReference type="NCBI Taxonomy" id="208336"/>
    <lineage>
        <taxon>Eukaryota</taxon>
        <taxon>Metazoa</taxon>
        <taxon>Chordata</taxon>
        <taxon>Craniata</taxon>
        <taxon>Vertebrata</taxon>
        <taxon>Euteleostomi</taxon>
        <taxon>Actinopterygii</taxon>
        <taxon>Neopterygii</taxon>
        <taxon>Teleostei</taxon>
        <taxon>Neoteleostei</taxon>
        <taxon>Acanthomorphata</taxon>
        <taxon>Ovalentaria</taxon>
        <taxon>Atherinomorphae</taxon>
        <taxon>Cyprinodontiformes</taxon>
        <taxon>Goodeidae</taxon>
        <taxon>Goodea</taxon>
    </lineage>
</organism>
<gene>
    <name evidence="2" type="ORF">GOODEAATRI_010970</name>
</gene>